<dbReference type="Pfam" id="PF01381">
    <property type="entry name" value="HTH_3"/>
    <property type="match status" value="1"/>
</dbReference>
<feature type="domain" description="HTH cro/C1-type" evidence="2">
    <location>
        <begin position="40"/>
        <end position="94"/>
    </location>
</feature>
<dbReference type="Proteomes" id="UP000001225">
    <property type="component" value="Chromosome"/>
</dbReference>
<dbReference type="GO" id="GO:0005829">
    <property type="term" value="C:cytosol"/>
    <property type="evidence" value="ECO:0007669"/>
    <property type="project" value="TreeGrafter"/>
</dbReference>
<dbReference type="PANTHER" id="PTHR46797:SF20">
    <property type="entry name" value="BLR4304 PROTEIN"/>
    <property type="match status" value="1"/>
</dbReference>
<dbReference type="InterPro" id="IPR001387">
    <property type="entry name" value="Cro/C1-type_HTH"/>
</dbReference>
<name>A9I5T9_BORPD</name>
<dbReference type="EMBL" id="AM902716">
    <property type="protein sequence ID" value="CAP41137.1"/>
    <property type="molecule type" value="Genomic_DNA"/>
</dbReference>
<gene>
    <name evidence="3" type="ordered locus">Bpet0805</name>
</gene>
<dbReference type="PANTHER" id="PTHR46797">
    <property type="entry name" value="HTH-TYPE TRANSCRIPTIONAL REGULATOR"/>
    <property type="match status" value="1"/>
</dbReference>
<dbReference type="eggNOG" id="COG1917">
    <property type="taxonomic scope" value="Bacteria"/>
</dbReference>
<dbReference type="GO" id="GO:0003700">
    <property type="term" value="F:DNA-binding transcription factor activity"/>
    <property type="evidence" value="ECO:0007669"/>
    <property type="project" value="TreeGrafter"/>
</dbReference>
<dbReference type="Pfam" id="PF07883">
    <property type="entry name" value="Cupin_2"/>
    <property type="match status" value="1"/>
</dbReference>
<keyword evidence="1" id="KW-0238">DNA-binding</keyword>
<reference evidence="3 4" key="1">
    <citation type="journal article" date="2008" name="BMC Genomics">
        <title>The missing link: Bordetella petrii is endowed with both the metabolic versatility of environmental bacteria and virulence traits of pathogenic Bordetellae.</title>
        <authorList>
            <person name="Gross R."/>
            <person name="Guzman C.A."/>
            <person name="Sebaihia M."/>
            <person name="Martins Dos Santos V.A."/>
            <person name="Pieper D.H."/>
            <person name="Koebnik R."/>
            <person name="Lechner M."/>
            <person name="Bartels D."/>
            <person name="Buhrmester J."/>
            <person name="Choudhuri J.V."/>
            <person name="Ebensen T."/>
            <person name="Gaigalat L."/>
            <person name="Herrmann S."/>
            <person name="Khachane A.N."/>
            <person name="Larisch C."/>
            <person name="Link S."/>
            <person name="Linke B."/>
            <person name="Meyer F."/>
            <person name="Mormann S."/>
            <person name="Nakunst D."/>
            <person name="Rueckert C."/>
            <person name="Schneiker-Bekel S."/>
            <person name="Schulze K."/>
            <person name="Vorhoelter F.J."/>
            <person name="Yevsa T."/>
            <person name="Engle J.T."/>
            <person name="Goldman W.E."/>
            <person name="Puehler A."/>
            <person name="Goebel U.B."/>
            <person name="Goesmann A."/>
            <person name="Bloecker H."/>
            <person name="Kaiser O."/>
            <person name="Martinez-Arias R."/>
        </authorList>
    </citation>
    <scope>NUCLEOTIDE SEQUENCE [LARGE SCALE GENOMIC DNA]</scope>
    <source>
        <strain evidence="4">ATCC BAA-461 / DSM 12804 / CCUG 43448 / CIP 107267 / Se-1111R</strain>
    </source>
</reference>
<dbReference type="InterPro" id="IPR010982">
    <property type="entry name" value="Lambda_DNA-bd_dom_sf"/>
</dbReference>
<dbReference type="InterPro" id="IPR050807">
    <property type="entry name" value="TransReg_Diox_bact_type"/>
</dbReference>
<evidence type="ECO:0000313" key="3">
    <source>
        <dbReference type="EMBL" id="CAP41137.1"/>
    </source>
</evidence>
<dbReference type="STRING" id="94624.Bpet0805"/>
<organism evidence="3 4">
    <name type="scientific">Bordetella petrii (strain ATCC BAA-461 / DSM 12804 / CCUG 43448 / CIP 107267 / Se-1111R)</name>
    <dbReference type="NCBI Taxonomy" id="340100"/>
    <lineage>
        <taxon>Bacteria</taxon>
        <taxon>Pseudomonadati</taxon>
        <taxon>Pseudomonadota</taxon>
        <taxon>Betaproteobacteria</taxon>
        <taxon>Burkholderiales</taxon>
        <taxon>Alcaligenaceae</taxon>
        <taxon>Bordetella</taxon>
    </lineage>
</organism>
<evidence type="ECO:0000313" key="4">
    <source>
        <dbReference type="Proteomes" id="UP000001225"/>
    </source>
</evidence>
<accession>A9I5T9</accession>
<dbReference type="SUPFAM" id="SSF51182">
    <property type="entry name" value="RmlC-like cupins"/>
    <property type="match status" value="1"/>
</dbReference>
<dbReference type="CDD" id="cd02209">
    <property type="entry name" value="cupin_XRE_C"/>
    <property type="match status" value="1"/>
</dbReference>
<dbReference type="SUPFAM" id="SSF47413">
    <property type="entry name" value="lambda repressor-like DNA-binding domains"/>
    <property type="match status" value="1"/>
</dbReference>
<dbReference type="Gene3D" id="1.10.260.40">
    <property type="entry name" value="lambda repressor-like DNA-binding domains"/>
    <property type="match status" value="1"/>
</dbReference>
<dbReference type="KEGG" id="bpt:Bpet0805"/>
<dbReference type="eggNOG" id="COG1396">
    <property type="taxonomic scope" value="Bacteria"/>
</dbReference>
<proteinExistence type="predicted"/>
<dbReference type="CDD" id="cd00093">
    <property type="entry name" value="HTH_XRE"/>
    <property type="match status" value="1"/>
</dbReference>
<dbReference type="AlphaFoldDB" id="A9I5T9"/>
<dbReference type="SMART" id="SM00530">
    <property type="entry name" value="HTH_XRE"/>
    <property type="match status" value="1"/>
</dbReference>
<evidence type="ECO:0000259" key="2">
    <source>
        <dbReference type="PROSITE" id="PS50943"/>
    </source>
</evidence>
<dbReference type="GO" id="GO:0003677">
    <property type="term" value="F:DNA binding"/>
    <property type="evidence" value="ECO:0007669"/>
    <property type="project" value="UniProtKB-KW"/>
</dbReference>
<dbReference type="InterPro" id="IPR011051">
    <property type="entry name" value="RmlC_Cupin_sf"/>
</dbReference>
<dbReference type="Gene3D" id="2.60.120.10">
    <property type="entry name" value="Jelly Rolls"/>
    <property type="match status" value="1"/>
</dbReference>
<dbReference type="PROSITE" id="PS50943">
    <property type="entry name" value="HTH_CROC1"/>
    <property type="match status" value="1"/>
</dbReference>
<sequence length="229" mass="25473">MAAALRAPPPSQNKIQFSMAPAATPAPPGIVGKKEMGARLRAERKARKMTLQDLSRASGIAVSTISKAELGQIALSYEKFASLARGLNIDMTRLFMLGDAPQASMAPTYVKTTLHDARDYVTDNYHYRLLLGEYPGKKMTPMMGIIDSRHLDEFEDYIRHPGQEFVVVLAGKVRIQFENGESVVLRRFESAYFDSSMGHVYLTLSRSPAQVLAVCTDLDAVPQRRRKPR</sequence>
<dbReference type="InterPro" id="IPR013096">
    <property type="entry name" value="Cupin_2"/>
</dbReference>
<dbReference type="InterPro" id="IPR014710">
    <property type="entry name" value="RmlC-like_jellyroll"/>
</dbReference>
<evidence type="ECO:0000256" key="1">
    <source>
        <dbReference type="ARBA" id="ARBA00023125"/>
    </source>
</evidence>
<keyword evidence="4" id="KW-1185">Reference proteome</keyword>
<protein>
    <submittedName>
        <fullName evidence="3">Predicted transcriptional regulator</fullName>
    </submittedName>
</protein>